<gene>
    <name evidence="2" type="ORF">M427DRAFT_54067</name>
</gene>
<feature type="domain" description="N-acetyltransferase" evidence="1">
    <location>
        <begin position="40"/>
        <end position="201"/>
    </location>
</feature>
<dbReference type="Proteomes" id="UP000070544">
    <property type="component" value="Unassembled WGS sequence"/>
</dbReference>
<dbReference type="Pfam" id="PF13302">
    <property type="entry name" value="Acetyltransf_3"/>
    <property type="match status" value="1"/>
</dbReference>
<dbReference type="PROSITE" id="PS51186">
    <property type="entry name" value="GNAT"/>
    <property type="match status" value="1"/>
</dbReference>
<dbReference type="EMBL" id="KQ965743">
    <property type="protein sequence ID" value="KXS18264.1"/>
    <property type="molecule type" value="Genomic_DNA"/>
</dbReference>
<dbReference type="GO" id="GO:1990189">
    <property type="term" value="F:protein N-terminal-serine acetyltransferase activity"/>
    <property type="evidence" value="ECO:0007669"/>
    <property type="project" value="TreeGrafter"/>
</dbReference>
<protein>
    <submittedName>
        <fullName evidence="2">Acyl-CoA N-acyltransferase</fullName>
    </submittedName>
</protein>
<dbReference type="OrthoDB" id="41238at2759"/>
<dbReference type="InterPro" id="IPR016181">
    <property type="entry name" value="Acyl_CoA_acyltransferase"/>
</dbReference>
<organism evidence="2 3">
    <name type="scientific">Gonapodya prolifera (strain JEL478)</name>
    <name type="common">Monoblepharis prolifera</name>
    <dbReference type="NCBI Taxonomy" id="1344416"/>
    <lineage>
        <taxon>Eukaryota</taxon>
        <taxon>Fungi</taxon>
        <taxon>Fungi incertae sedis</taxon>
        <taxon>Chytridiomycota</taxon>
        <taxon>Chytridiomycota incertae sedis</taxon>
        <taxon>Monoblepharidomycetes</taxon>
        <taxon>Monoblepharidales</taxon>
        <taxon>Gonapodyaceae</taxon>
        <taxon>Gonapodya</taxon>
    </lineage>
</organism>
<dbReference type="PANTHER" id="PTHR43441">
    <property type="entry name" value="RIBOSOMAL-PROTEIN-SERINE ACETYLTRANSFERASE"/>
    <property type="match status" value="1"/>
</dbReference>
<dbReference type="Gene3D" id="3.40.630.30">
    <property type="match status" value="1"/>
</dbReference>
<keyword evidence="3" id="KW-1185">Reference proteome</keyword>
<keyword evidence="2" id="KW-0808">Transferase</keyword>
<name>A0A139ANP3_GONPJ</name>
<keyword evidence="2" id="KW-0012">Acyltransferase</keyword>
<evidence type="ECO:0000313" key="3">
    <source>
        <dbReference type="Proteomes" id="UP000070544"/>
    </source>
</evidence>
<accession>A0A139ANP3</accession>
<sequence length="257" mass="28507">MPITSEGVPYTISEHGLPVGLAMPPGWSPRPTPTPEAINGHICRLEAWDPSKHSQQLFESLHTGSVADQERRWTYLPEGPFTNAERLSQSISARAKSMHVMVVIPKFTETAQGTASFARVDQNSGTVEVSWVTLSPSLAGTAAATETFYLMLEHAFGLGYRRVEWKTDSLNAPSRRAALRLGFRFDGLWRKAVVYRGRSRDTAWYGMSDDEWQGGVRDAIAAWLDDANFDVNGQQKTRLADVMSHVRTKLDGLAEAN</sequence>
<dbReference type="GO" id="GO:0008999">
    <property type="term" value="F:protein-N-terminal-alanine acetyltransferase activity"/>
    <property type="evidence" value="ECO:0007669"/>
    <property type="project" value="TreeGrafter"/>
</dbReference>
<evidence type="ECO:0000259" key="1">
    <source>
        <dbReference type="PROSITE" id="PS51186"/>
    </source>
</evidence>
<reference evidence="2 3" key="1">
    <citation type="journal article" date="2015" name="Genome Biol. Evol.">
        <title>Phylogenomic analyses indicate that early fungi evolved digesting cell walls of algal ancestors of land plants.</title>
        <authorList>
            <person name="Chang Y."/>
            <person name="Wang S."/>
            <person name="Sekimoto S."/>
            <person name="Aerts A.L."/>
            <person name="Choi C."/>
            <person name="Clum A."/>
            <person name="LaButti K.M."/>
            <person name="Lindquist E.A."/>
            <person name="Yee Ngan C."/>
            <person name="Ohm R.A."/>
            <person name="Salamov A.A."/>
            <person name="Grigoriev I.V."/>
            <person name="Spatafora J.W."/>
            <person name="Berbee M.L."/>
        </authorList>
    </citation>
    <scope>NUCLEOTIDE SEQUENCE [LARGE SCALE GENOMIC DNA]</scope>
    <source>
        <strain evidence="2 3">JEL478</strain>
    </source>
</reference>
<dbReference type="PANTHER" id="PTHR43441:SF2">
    <property type="entry name" value="FAMILY ACETYLTRANSFERASE, PUTATIVE (AFU_ORTHOLOGUE AFUA_7G00850)-RELATED"/>
    <property type="match status" value="1"/>
</dbReference>
<dbReference type="SUPFAM" id="SSF55729">
    <property type="entry name" value="Acyl-CoA N-acyltransferases (Nat)"/>
    <property type="match status" value="1"/>
</dbReference>
<evidence type="ECO:0000313" key="2">
    <source>
        <dbReference type="EMBL" id="KXS18264.1"/>
    </source>
</evidence>
<dbReference type="InterPro" id="IPR051908">
    <property type="entry name" value="Ribosomal_N-acetyltransferase"/>
</dbReference>
<dbReference type="InterPro" id="IPR000182">
    <property type="entry name" value="GNAT_dom"/>
</dbReference>
<dbReference type="AlphaFoldDB" id="A0A139ANP3"/>
<proteinExistence type="predicted"/>